<dbReference type="Proteomes" id="UP000629603">
    <property type="component" value="Segment"/>
</dbReference>
<keyword evidence="2" id="KW-1185">Reference proteome</keyword>
<dbReference type="InterPro" id="IPR056238">
    <property type="entry name" value="YunG-like"/>
</dbReference>
<sequence length="98" mass="11536">MKQLDLTPEQIEFRDLLLENIYQSYPDDWKTWTIDEKVRNRCGNISPPFSKFFGLTIASGFCNDQPHFWCKDSEGNIIDPTREQFGPGPYEYEENAHD</sequence>
<name>A0A7S5UW04_9CAUD</name>
<evidence type="ECO:0000313" key="2">
    <source>
        <dbReference type="Proteomes" id="UP000629603"/>
    </source>
</evidence>
<proteinExistence type="predicted"/>
<gene>
    <name evidence="1" type="ORF">EVB93_137</name>
</gene>
<dbReference type="EMBL" id="MN988521">
    <property type="protein sequence ID" value="QIG71244.1"/>
    <property type="molecule type" value="Genomic_DNA"/>
</dbReference>
<dbReference type="Pfam" id="PF24585">
    <property type="entry name" value="YunG"/>
    <property type="match status" value="1"/>
</dbReference>
<accession>A0A7S5UW04</accession>
<organism evidence="1 2">
    <name type="scientific">Rhizobium phage RHph_TM30</name>
    <dbReference type="NCBI Taxonomy" id="2509764"/>
    <lineage>
        <taxon>Viruses</taxon>
        <taxon>Duplodnaviria</taxon>
        <taxon>Heunggongvirae</taxon>
        <taxon>Uroviricota</taxon>
        <taxon>Caudoviricetes</taxon>
        <taxon>Kleczkowskaviridae</taxon>
        <taxon>Cuauhnahuacvirus</taxon>
        <taxon>Cuauhnahuacvirus TM30</taxon>
    </lineage>
</organism>
<protein>
    <submittedName>
        <fullName evidence="1">Uncharacterized protein</fullName>
    </submittedName>
</protein>
<evidence type="ECO:0000313" key="1">
    <source>
        <dbReference type="EMBL" id="QIG71244.1"/>
    </source>
</evidence>
<reference evidence="1 2" key="1">
    <citation type="submission" date="2020-01" db="EMBL/GenBank/DDBJ databases">
        <title>Patterns of diversity and host range of bacteriophage communities associated with bean-nodulatin bacteria.</title>
        <authorList>
            <person name="Vann Cauwenberghe J."/>
            <person name="Santamaria R.I."/>
            <person name="Bustos P."/>
            <person name="Juarez S."/>
            <person name="Gonzalez V."/>
        </authorList>
    </citation>
    <scope>NUCLEOTIDE SEQUENCE [LARGE SCALE GENOMIC DNA]</scope>
</reference>